<dbReference type="AlphaFoldDB" id="A0A0F9E3H2"/>
<protein>
    <submittedName>
        <fullName evidence="1">Uncharacterized protein</fullName>
    </submittedName>
</protein>
<name>A0A0F9E3H2_9ZZZZ</name>
<reference evidence="1" key="1">
    <citation type="journal article" date="2015" name="Nature">
        <title>Complex archaea that bridge the gap between prokaryotes and eukaryotes.</title>
        <authorList>
            <person name="Spang A."/>
            <person name="Saw J.H."/>
            <person name="Jorgensen S.L."/>
            <person name="Zaremba-Niedzwiedzka K."/>
            <person name="Martijn J."/>
            <person name="Lind A.E."/>
            <person name="van Eijk R."/>
            <person name="Schleper C."/>
            <person name="Guy L."/>
            <person name="Ettema T.J."/>
        </authorList>
    </citation>
    <scope>NUCLEOTIDE SEQUENCE</scope>
</reference>
<comment type="caution">
    <text evidence="1">The sequence shown here is derived from an EMBL/GenBank/DDBJ whole genome shotgun (WGS) entry which is preliminary data.</text>
</comment>
<gene>
    <name evidence="1" type="ORF">LCGC14_2202920</name>
</gene>
<evidence type="ECO:0000313" key="1">
    <source>
        <dbReference type="EMBL" id="KKL60676.1"/>
    </source>
</evidence>
<sequence>MTRRSVDKSKRWVPRLFRVVLTRDDLWRY</sequence>
<organism evidence="1">
    <name type="scientific">marine sediment metagenome</name>
    <dbReference type="NCBI Taxonomy" id="412755"/>
    <lineage>
        <taxon>unclassified sequences</taxon>
        <taxon>metagenomes</taxon>
        <taxon>ecological metagenomes</taxon>
    </lineage>
</organism>
<proteinExistence type="predicted"/>
<dbReference type="EMBL" id="LAZR01029067">
    <property type="protein sequence ID" value="KKL60676.1"/>
    <property type="molecule type" value="Genomic_DNA"/>
</dbReference>
<feature type="non-terminal residue" evidence="1">
    <location>
        <position position="29"/>
    </location>
</feature>
<accession>A0A0F9E3H2</accession>